<dbReference type="PANTHER" id="PTHR24567">
    <property type="entry name" value="CRP FAMILY TRANSCRIPTIONAL REGULATORY PROTEIN"/>
    <property type="match status" value="1"/>
</dbReference>
<evidence type="ECO:0000313" key="6">
    <source>
        <dbReference type="Proteomes" id="UP000661507"/>
    </source>
</evidence>
<dbReference type="SMART" id="SM00100">
    <property type="entry name" value="cNMP"/>
    <property type="match status" value="1"/>
</dbReference>
<sequence>MLPPGFSQEPAVAVETTLDRARSNRILAALPRPELERCLPHLERVVYPIRQVLHAPGEPITAVHFPESGWISMLAVLADGGAAEVGLIGREGVVGLPLFFGTDRSPAEAMWQSGSVALRMSAEAFREATAEGTTLRSLVLRYAMCFTAQVSQTAACNGRHSIEQRLARWVLVAHDRDEADEFPITHEFLSMMLGVRRAGVTVVAGRLQKAGLIRYRKGLMTVTDRAGLEAHACECYGVVRREYDRLLGPGWRARRD</sequence>
<feature type="domain" description="Cyclic nucleotide-binding" evidence="4">
    <location>
        <begin position="26"/>
        <end position="144"/>
    </location>
</feature>
<keyword evidence="3" id="KW-0804">Transcription</keyword>
<evidence type="ECO:0000259" key="4">
    <source>
        <dbReference type="SMART" id="SM00100"/>
    </source>
</evidence>
<reference evidence="5" key="2">
    <citation type="submission" date="2020-09" db="EMBL/GenBank/DDBJ databases">
        <authorList>
            <person name="Sun Q."/>
            <person name="Zhou Y."/>
        </authorList>
    </citation>
    <scope>NUCLEOTIDE SEQUENCE</scope>
    <source>
        <strain evidence="5">CGMCC 1.3617</strain>
    </source>
</reference>
<dbReference type="Proteomes" id="UP000661507">
    <property type="component" value="Unassembled WGS sequence"/>
</dbReference>
<dbReference type="InterPro" id="IPR036390">
    <property type="entry name" value="WH_DNA-bd_sf"/>
</dbReference>
<evidence type="ECO:0000256" key="1">
    <source>
        <dbReference type="ARBA" id="ARBA00023015"/>
    </source>
</evidence>
<reference evidence="5" key="1">
    <citation type="journal article" date="2014" name="Int. J. Syst. Evol. Microbiol.">
        <title>Complete genome sequence of Corynebacterium casei LMG S-19264T (=DSM 44701T), isolated from a smear-ripened cheese.</title>
        <authorList>
            <consortium name="US DOE Joint Genome Institute (JGI-PGF)"/>
            <person name="Walter F."/>
            <person name="Albersmeier A."/>
            <person name="Kalinowski J."/>
            <person name="Ruckert C."/>
        </authorList>
    </citation>
    <scope>NUCLEOTIDE SEQUENCE</scope>
    <source>
        <strain evidence="5">CGMCC 1.3617</strain>
    </source>
</reference>
<dbReference type="SUPFAM" id="SSF51206">
    <property type="entry name" value="cAMP-binding domain-like"/>
    <property type="match status" value="1"/>
</dbReference>
<protein>
    <recommendedName>
        <fullName evidence="4">Cyclic nucleotide-binding domain-containing protein</fullName>
    </recommendedName>
</protein>
<keyword evidence="6" id="KW-1185">Reference proteome</keyword>
<comment type="caution">
    <text evidence="5">The sequence shown here is derived from an EMBL/GenBank/DDBJ whole genome shotgun (WGS) entry which is preliminary data.</text>
</comment>
<name>A0A917L0G1_9PROT</name>
<dbReference type="CDD" id="cd00038">
    <property type="entry name" value="CAP_ED"/>
    <property type="match status" value="1"/>
</dbReference>
<dbReference type="InterPro" id="IPR036388">
    <property type="entry name" value="WH-like_DNA-bd_sf"/>
</dbReference>
<dbReference type="AlphaFoldDB" id="A0A917L0G1"/>
<keyword evidence="2" id="KW-0238">DNA-binding</keyword>
<organism evidence="5 6">
    <name type="scientific">Neoroseomonas lacus</name>
    <dbReference type="NCBI Taxonomy" id="287609"/>
    <lineage>
        <taxon>Bacteria</taxon>
        <taxon>Pseudomonadati</taxon>
        <taxon>Pseudomonadota</taxon>
        <taxon>Alphaproteobacteria</taxon>
        <taxon>Acetobacterales</taxon>
        <taxon>Acetobacteraceae</taxon>
        <taxon>Neoroseomonas</taxon>
    </lineage>
</organism>
<dbReference type="GO" id="GO:0003677">
    <property type="term" value="F:DNA binding"/>
    <property type="evidence" value="ECO:0007669"/>
    <property type="project" value="UniProtKB-KW"/>
</dbReference>
<dbReference type="PANTHER" id="PTHR24567:SF74">
    <property type="entry name" value="HTH-TYPE TRANSCRIPTIONAL REGULATOR ARCR"/>
    <property type="match status" value="1"/>
</dbReference>
<dbReference type="InterPro" id="IPR012318">
    <property type="entry name" value="HTH_CRP"/>
</dbReference>
<evidence type="ECO:0000256" key="2">
    <source>
        <dbReference type="ARBA" id="ARBA00023125"/>
    </source>
</evidence>
<dbReference type="SUPFAM" id="SSF46785">
    <property type="entry name" value="Winged helix' DNA-binding domain"/>
    <property type="match status" value="1"/>
</dbReference>
<dbReference type="InterPro" id="IPR050397">
    <property type="entry name" value="Env_Response_Regulators"/>
</dbReference>
<dbReference type="GO" id="GO:0003700">
    <property type="term" value="F:DNA-binding transcription factor activity"/>
    <property type="evidence" value="ECO:0007669"/>
    <property type="project" value="TreeGrafter"/>
</dbReference>
<gene>
    <name evidence="5" type="ORF">GCM10011320_52680</name>
</gene>
<evidence type="ECO:0000313" key="5">
    <source>
        <dbReference type="EMBL" id="GGJ38520.1"/>
    </source>
</evidence>
<dbReference type="GO" id="GO:0005829">
    <property type="term" value="C:cytosol"/>
    <property type="evidence" value="ECO:0007669"/>
    <property type="project" value="TreeGrafter"/>
</dbReference>
<dbReference type="Pfam" id="PF13545">
    <property type="entry name" value="HTH_Crp_2"/>
    <property type="match status" value="1"/>
</dbReference>
<dbReference type="Gene3D" id="1.10.10.10">
    <property type="entry name" value="Winged helix-like DNA-binding domain superfamily/Winged helix DNA-binding domain"/>
    <property type="match status" value="1"/>
</dbReference>
<keyword evidence="1" id="KW-0805">Transcription regulation</keyword>
<dbReference type="RefSeq" id="WP_229681583.1">
    <property type="nucleotide sequence ID" value="NZ_BMKW01000016.1"/>
</dbReference>
<dbReference type="Pfam" id="PF00027">
    <property type="entry name" value="cNMP_binding"/>
    <property type="match status" value="1"/>
</dbReference>
<dbReference type="EMBL" id="BMKW01000016">
    <property type="protein sequence ID" value="GGJ38520.1"/>
    <property type="molecule type" value="Genomic_DNA"/>
</dbReference>
<dbReference type="InterPro" id="IPR000595">
    <property type="entry name" value="cNMP-bd_dom"/>
</dbReference>
<dbReference type="Gene3D" id="2.60.120.10">
    <property type="entry name" value="Jelly Rolls"/>
    <property type="match status" value="1"/>
</dbReference>
<accession>A0A917L0G1</accession>
<dbReference type="InterPro" id="IPR018490">
    <property type="entry name" value="cNMP-bd_dom_sf"/>
</dbReference>
<dbReference type="InterPro" id="IPR014710">
    <property type="entry name" value="RmlC-like_jellyroll"/>
</dbReference>
<proteinExistence type="predicted"/>
<evidence type="ECO:0000256" key="3">
    <source>
        <dbReference type="ARBA" id="ARBA00023163"/>
    </source>
</evidence>